<dbReference type="OrthoDB" id="506498at2759"/>
<dbReference type="SUPFAM" id="SSF53335">
    <property type="entry name" value="S-adenosyl-L-methionine-dependent methyltransferases"/>
    <property type="match status" value="1"/>
</dbReference>
<dbReference type="InterPro" id="IPR029063">
    <property type="entry name" value="SAM-dependent_MTases_sf"/>
</dbReference>
<gene>
    <name evidence="4" type="ORF">EGW08_003848</name>
</gene>
<keyword evidence="5" id="KW-1185">Reference proteome</keyword>
<proteinExistence type="predicted"/>
<dbReference type="AlphaFoldDB" id="A0A3S0ZXG0"/>
<dbReference type="PANTHER" id="PTHR44942">
    <property type="entry name" value="METHYLTRANSF_11 DOMAIN-CONTAINING PROTEIN"/>
    <property type="match status" value="1"/>
</dbReference>
<keyword evidence="1" id="KW-0489">Methyltransferase</keyword>
<evidence type="ECO:0000256" key="2">
    <source>
        <dbReference type="ARBA" id="ARBA00022679"/>
    </source>
</evidence>
<accession>A0A3S0ZXG0</accession>
<dbReference type="InterPro" id="IPR051052">
    <property type="entry name" value="Diverse_substrate_MTase"/>
</dbReference>
<dbReference type="GO" id="GO:0008168">
    <property type="term" value="F:methyltransferase activity"/>
    <property type="evidence" value="ECO:0007669"/>
    <property type="project" value="UniProtKB-KW"/>
</dbReference>
<dbReference type="InterPro" id="IPR041698">
    <property type="entry name" value="Methyltransf_25"/>
</dbReference>
<keyword evidence="2" id="KW-0808">Transferase</keyword>
<evidence type="ECO:0000313" key="5">
    <source>
        <dbReference type="Proteomes" id="UP000271974"/>
    </source>
</evidence>
<evidence type="ECO:0000256" key="1">
    <source>
        <dbReference type="ARBA" id="ARBA00022603"/>
    </source>
</evidence>
<reference evidence="4 5" key="1">
    <citation type="submission" date="2019-01" db="EMBL/GenBank/DDBJ databases">
        <title>A draft genome assembly of the solar-powered sea slug Elysia chlorotica.</title>
        <authorList>
            <person name="Cai H."/>
            <person name="Li Q."/>
            <person name="Fang X."/>
            <person name="Li J."/>
            <person name="Curtis N.E."/>
            <person name="Altenburger A."/>
            <person name="Shibata T."/>
            <person name="Feng M."/>
            <person name="Maeda T."/>
            <person name="Schwartz J.A."/>
            <person name="Shigenobu S."/>
            <person name="Lundholm N."/>
            <person name="Nishiyama T."/>
            <person name="Yang H."/>
            <person name="Hasebe M."/>
            <person name="Li S."/>
            <person name="Pierce S.K."/>
            <person name="Wang J."/>
        </authorList>
    </citation>
    <scope>NUCLEOTIDE SEQUENCE [LARGE SCALE GENOMIC DNA]</scope>
    <source>
        <strain evidence="4">EC2010</strain>
        <tissue evidence="4">Whole organism of an adult</tissue>
    </source>
</reference>
<dbReference type="GO" id="GO:0032259">
    <property type="term" value="P:methylation"/>
    <property type="evidence" value="ECO:0007669"/>
    <property type="project" value="UniProtKB-KW"/>
</dbReference>
<dbReference type="CDD" id="cd02440">
    <property type="entry name" value="AdoMet_MTases"/>
    <property type="match status" value="1"/>
</dbReference>
<evidence type="ECO:0000313" key="4">
    <source>
        <dbReference type="EMBL" id="RUS88392.1"/>
    </source>
</evidence>
<evidence type="ECO:0000259" key="3">
    <source>
        <dbReference type="Pfam" id="PF13649"/>
    </source>
</evidence>
<dbReference type="EMBL" id="RQTK01000084">
    <property type="protein sequence ID" value="RUS88392.1"/>
    <property type="molecule type" value="Genomic_DNA"/>
</dbReference>
<organism evidence="4 5">
    <name type="scientific">Elysia chlorotica</name>
    <name type="common">Eastern emerald elysia</name>
    <name type="synonym">Sea slug</name>
    <dbReference type="NCBI Taxonomy" id="188477"/>
    <lineage>
        <taxon>Eukaryota</taxon>
        <taxon>Metazoa</taxon>
        <taxon>Spiralia</taxon>
        <taxon>Lophotrochozoa</taxon>
        <taxon>Mollusca</taxon>
        <taxon>Gastropoda</taxon>
        <taxon>Heterobranchia</taxon>
        <taxon>Euthyneura</taxon>
        <taxon>Panpulmonata</taxon>
        <taxon>Sacoglossa</taxon>
        <taxon>Placobranchoidea</taxon>
        <taxon>Plakobranchidae</taxon>
        <taxon>Elysia</taxon>
    </lineage>
</organism>
<feature type="domain" description="Methyltransferase" evidence="3">
    <location>
        <begin position="61"/>
        <end position="151"/>
    </location>
</feature>
<protein>
    <recommendedName>
        <fullName evidence="3">Methyltransferase domain-containing protein</fullName>
    </recommendedName>
</protein>
<dbReference type="STRING" id="188477.A0A3S0ZXG0"/>
<dbReference type="PANTHER" id="PTHR44942:SF4">
    <property type="entry name" value="METHYLTRANSFERASE TYPE 11 DOMAIN-CONTAINING PROTEIN"/>
    <property type="match status" value="1"/>
</dbReference>
<dbReference type="Pfam" id="PF13649">
    <property type="entry name" value="Methyltransf_25"/>
    <property type="match status" value="1"/>
</dbReference>
<dbReference type="Proteomes" id="UP000271974">
    <property type="component" value="Unassembled WGS sequence"/>
</dbReference>
<sequence length="277" mass="30674">MFQECGGKPEGRVSDLAAGGFGHNSSSYETHRPGYTPQAVSIIGRAVAAVAAVGDATRYTVLELGAGTGKLTEQLVKELTPTSRYLAVDPSRNFLAALEEKSLGVETVVASAAQLPVAAQSVQAVVCAQSFHWFSDPDSLRSIHRVLAPGGILVLIWNKENLNNDWRQKIFQQRLQIKRRIGANTSEIYYTGEWKNHIDRCQLFSLREYHDLPGVEFRGSLEKILSHEATISCYNALPPDEKEAYMEDLRAVLISWPGLDPSDMEIPYTTELYVYVA</sequence>
<name>A0A3S0ZXG0_ELYCH</name>
<dbReference type="Gene3D" id="3.40.50.150">
    <property type="entry name" value="Vaccinia Virus protein VP39"/>
    <property type="match status" value="1"/>
</dbReference>
<comment type="caution">
    <text evidence="4">The sequence shown here is derived from an EMBL/GenBank/DDBJ whole genome shotgun (WGS) entry which is preliminary data.</text>
</comment>